<keyword evidence="3" id="KW-0227">DNA damage</keyword>
<dbReference type="EMBL" id="JAOAOG010000309">
    <property type="protein sequence ID" value="KAJ6230689.1"/>
    <property type="molecule type" value="Genomic_DNA"/>
</dbReference>
<keyword evidence="5" id="KW-0234">DNA repair</keyword>
<evidence type="ECO:0000256" key="5">
    <source>
        <dbReference type="ARBA" id="ARBA00023204"/>
    </source>
</evidence>
<gene>
    <name evidence="9" type="ORF">M0813_06477</name>
</gene>
<dbReference type="InterPro" id="IPR004579">
    <property type="entry name" value="ERCC1/RAD10/SWI10"/>
</dbReference>
<keyword evidence="10" id="KW-1185">Reference proteome</keyword>
<evidence type="ECO:0000256" key="1">
    <source>
        <dbReference type="ARBA" id="ARBA00004123"/>
    </source>
</evidence>
<evidence type="ECO:0000259" key="8">
    <source>
        <dbReference type="Pfam" id="PF03834"/>
    </source>
</evidence>
<evidence type="ECO:0000313" key="10">
    <source>
        <dbReference type="Proteomes" id="UP001150062"/>
    </source>
</evidence>
<comment type="subcellular location">
    <subcellularLocation>
        <location evidence="1">Nucleus</location>
    </subcellularLocation>
</comment>
<dbReference type="PANTHER" id="PTHR12749">
    <property type="entry name" value="EXCISION REPAIR CROSS-COMPLEMENTING 1 ERCC1"/>
    <property type="match status" value="1"/>
</dbReference>
<feature type="domain" description="ERCC1-like central" evidence="8">
    <location>
        <begin position="3"/>
        <end position="74"/>
    </location>
</feature>
<sequence length="195" mass="22473">MNSLQYHLSNKNYIIERMESLKGRYNLRILMGYVDIEDSDLAIQGLTKLGIDNDWCLNIIWSHEEGARYIQSYKSVSKKGPQLIVGENQSNDNFQASLDCLTQIKGINTNNAQDLLIKFGSFAEIVKAPTTTTMLIDGIGQTKIKEMLKVFQTPFFPKDNDEQKKDDLEKNKYKKYKKSSNSHENWNMSSNFNKK</sequence>
<evidence type="ECO:0000256" key="7">
    <source>
        <dbReference type="SAM" id="MobiDB-lite"/>
    </source>
</evidence>
<evidence type="ECO:0000313" key="9">
    <source>
        <dbReference type="EMBL" id="KAJ6230689.1"/>
    </source>
</evidence>
<dbReference type="InterPro" id="IPR047260">
    <property type="entry name" value="ERCC1-like_central_dom"/>
</dbReference>
<evidence type="ECO:0000256" key="6">
    <source>
        <dbReference type="ARBA" id="ARBA00023242"/>
    </source>
</evidence>
<protein>
    <submittedName>
        <fullName evidence="9">Excision repair cross-complementing 1 ercc1</fullName>
    </submittedName>
</protein>
<dbReference type="Gene3D" id="3.40.50.10130">
    <property type="match status" value="1"/>
</dbReference>
<keyword evidence="6" id="KW-0539">Nucleus</keyword>
<comment type="similarity">
    <text evidence="2">Belongs to the ERCC1/RAD10/SWI10 family.</text>
</comment>
<dbReference type="InterPro" id="IPR010994">
    <property type="entry name" value="RuvA_2-like"/>
</dbReference>
<feature type="region of interest" description="Disordered" evidence="7">
    <location>
        <begin position="157"/>
        <end position="195"/>
    </location>
</feature>
<accession>A0ABQ8XF32</accession>
<dbReference type="SUPFAM" id="SSF47781">
    <property type="entry name" value="RuvA domain 2-like"/>
    <property type="match status" value="1"/>
</dbReference>
<keyword evidence="4" id="KW-0238">DNA-binding</keyword>
<dbReference type="Pfam" id="PF03834">
    <property type="entry name" value="Rad10"/>
    <property type="match status" value="1"/>
</dbReference>
<feature type="compositionally biased region" description="Basic and acidic residues" evidence="7">
    <location>
        <begin position="158"/>
        <end position="171"/>
    </location>
</feature>
<dbReference type="InterPro" id="IPR011335">
    <property type="entry name" value="Restrct_endonuc-II-like"/>
</dbReference>
<evidence type="ECO:0000256" key="2">
    <source>
        <dbReference type="ARBA" id="ARBA00008283"/>
    </source>
</evidence>
<comment type="caution">
    <text evidence="9">The sequence shown here is derived from an EMBL/GenBank/DDBJ whole genome shotgun (WGS) entry which is preliminary data.</text>
</comment>
<name>A0ABQ8XF32_9EUKA</name>
<dbReference type="SUPFAM" id="SSF52980">
    <property type="entry name" value="Restriction endonuclease-like"/>
    <property type="match status" value="1"/>
</dbReference>
<dbReference type="Gene3D" id="1.10.150.20">
    <property type="entry name" value="5' to 3' exonuclease, C-terminal subdomain"/>
    <property type="match status" value="1"/>
</dbReference>
<evidence type="ECO:0000256" key="3">
    <source>
        <dbReference type="ARBA" id="ARBA00022763"/>
    </source>
</evidence>
<organism evidence="9 10">
    <name type="scientific">Anaeramoeba flamelloides</name>
    <dbReference type="NCBI Taxonomy" id="1746091"/>
    <lineage>
        <taxon>Eukaryota</taxon>
        <taxon>Metamonada</taxon>
        <taxon>Anaeramoebidae</taxon>
        <taxon>Anaeramoeba</taxon>
    </lineage>
</organism>
<proteinExistence type="inferred from homology"/>
<evidence type="ECO:0000256" key="4">
    <source>
        <dbReference type="ARBA" id="ARBA00023125"/>
    </source>
</evidence>
<feature type="compositionally biased region" description="Polar residues" evidence="7">
    <location>
        <begin position="183"/>
        <end position="195"/>
    </location>
</feature>
<dbReference type="PANTHER" id="PTHR12749:SF0">
    <property type="entry name" value="DNA EXCISION REPAIR PROTEIN ERCC-1"/>
    <property type="match status" value="1"/>
</dbReference>
<dbReference type="Proteomes" id="UP001150062">
    <property type="component" value="Unassembled WGS sequence"/>
</dbReference>
<reference evidence="9" key="1">
    <citation type="submission" date="2022-08" db="EMBL/GenBank/DDBJ databases">
        <title>Novel sulfate-reducing endosymbionts in the free-living metamonad Anaeramoeba.</title>
        <authorList>
            <person name="Jerlstrom-Hultqvist J."/>
            <person name="Cepicka I."/>
            <person name="Gallot-Lavallee L."/>
            <person name="Salas-Leiva D."/>
            <person name="Curtis B.A."/>
            <person name="Zahonova K."/>
            <person name="Pipaliya S."/>
            <person name="Dacks J."/>
            <person name="Roger A.J."/>
        </authorList>
    </citation>
    <scope>NUCLEOTIDE SEQUENCE</scope>
    <source>
        <strain evidence="9">Schooner1</strain>
    </source>
</reference>